<proteinExistence type="predicted"/>
<gene>
    <name evidence="1" type="ORF">M9458_034803</name>
</gene>
<dbReference type="Proteomes" id="UP001529510">
    <property type="component" value="Unassembled WGS sequence"/>
</dbReference>
<name>A0ABD0P7Y7_CIRMR</name>
<keyword evidence="2" id="KW-1185">Reference proteome</keyword>
<sequence length="68" mass="6936">MGAMPNVPMMPSVPILTPIPMTTMSPMPGLTPMMGTGLSVPVMPTISTPALPNGPIAILQPTPIPLTS</sequence>
<accession>A0ABD0P7Y7</accession>
<evidence type="ECO:0000313" key="1">
    <source>
        <dbReference type="EMBL" id="KAL0170207.1"/>
    </source>
</evidence>
<organism evidence="1 2">
    <name type="scientific">Cirrhinus mrigala</name>
    <name type="common">Mrigala</name>
    <dbReference type="NCBI Taxonomy" id="683832"/>
    <lineage>
        <taxon>Eukaryota</taxon>
        <taxon>Metazoa</taxon>
        <taxon>Chordata</taxon>
        <taxon>Craniata</taxon>
        <taxon>Vertebrata</taxon>
        <taxon>Euteleostomi</taxon>
        <taxon>Actinopterygii</taxon>
        <taxon>Neopterygii</taxon>
        <taxon>Teleostei</taxon>
        <taxon>Ostariophysi</taxon>
        <taxon>Cypriniformes</taxon>
        <taxon>Cyprinidae</taxon>
        <taxon>Labeoninae</taxon>
        <taxon>Labeonini</taxon>
        <taxon>Cirrhinus</taxon>
    </lineage>
</organism>
<evidence type="ECO:0000313" key="2">
    <source>
        <dbReference type="Proteomes" id="UP001529510"/>
    </source>
</evidence>
<comment type="caution">
    <text evidence="1">The sequence shown here is derived from an EMBL/GenBank/DDBJ whole genome shotgun (WGS) entry which is preliminary data.</text>
</comment>
<reference evidence="1 2" key="1">
    <citation type="submission" date="2024-05" db="EMBL/GenBank/DDBJ databases">
        <title>Genome sequencing and assembly of Indian major carp, Cirrhinus mrigala (Hamilton, 1822).</title>
        <authorList>
            <person name="Mohindra V."/>
            <person name="Chowdhury L.M."/>
            <person name="Lal K."/>
            <person name="Jena J.K."/>
        </authorList>
    </citation>
    <scope>NUCLEOTIDE SEQUENCE [LARGE SCALE GENOMIC DNA]</scope>
    <source>
        <strain evidence="1">CM1030</strain>
        <tissue evidence="1">Blood</tissue>
    </source>
</reference>
<feature type="non-terminal residue" evidence="1">
    <location>
        <position position="68"/>
    </location>
</feature>
<protein>
    <submittedName>
        <fullName evidence="1">Uncharacterized protein</fullName>
    </submittedName>
</protein>
<dbReference type="EMBL" id="JAMKFB020000017">
    <property type="protein sequence ID" value="KAL0170207.1"/>
    <property type="molecule type" value="Genomic_DNA"/>
</dbReference>
<dbReference type="AlphaFoldDB" id="A0ABD0P7Y7"/>